<keyword evidence="1" id="KW-0472">Membrane</keyword>
<organism evidence="2 3">
    <name type="scientific">Novosphingobium kalidii</name>
    <dbReference type="NCBI Taxonomy" id="3230299"/>
    <lineage>
        <taxon>Bacteria</taxon>
        <taxon>Pseudomonadati</taxon>
        <taxon>Pseudomonadota</taxon>
        <taxon>Alphaproteobacteria</taxon>
        <taxon>Sphingomonadales</taxon>
        <taxon>Sphingomonadaceae</taxon>
        <taxon>Novosphingobium</taxon>
    </lineage>
</organism>
<protein>
    <submittedName>
        <fullName evidence="2">DUF389 domain-containing protein</fullName>
    </submittedName>
</protein>
<dbReference type="RefSeq" id="WP_353983459.1">
    <property type="nucleotide sequence ID" value="NZ_JBEWLY010000009.1"/>
</dbReference>
<reference evidence="2 3" key="1">
    <citation type="submission" date="2024-07" db="EMBL/GenBank/DDBJ databases">
        <title>Novosphingobium kalidii RD2P27.</title>
        <authorList>
            <person name="Sun J.-Q."/>
        </authorList>
    </citation>
    <scope>NUCLEOTIDE SEQUENCE [LARGE SCALE GENOMIC DNA]</scope>
    <source>
        <strain evidence="2 3">RD2P27</strain>
    </source>
</reference>
<feature type="transmembrane region" description="Helical" evidence="1">
    <location>
        <begin position="245"/>
        <end position="268"/>
    </location>
</feature>
<dbReference type="PANTHER" id="PTHR20992:SF9">
    <property type="entry name" value="AT15442P-RELATED"/>
    <property type="match status" value="1"/>
</dbReference>
<dbReference type="PANTHER" id="PTHR20992">
    <property type="entry name" value="AT15442P-RELATED"/>
    <property type="match status" value="1"/>
</dbReference>
<accession>A0ABV2CZE8</accession>
<feature type="transmembrane region" description="Helical" evidence="1">
    <location>
        <begin position="115"/>
        <end position="138"/>
    </location>
</feature>
<dbReference type="EMBL" id="JBEWLY010000009">
    <property type="protein sequence ID" value="MET1754979.1"/>
    <property type="molecule type" value="Genomic_DNA"/>
</dbReference>
<gene>
    <name evidence="2" type="ORF">ABVV53_05830</name>
</gene>
<dbReference type="Proteomes" id="UP001548713">
    <property type="component" value="Unassembled WGS sequence"/>
</dbReference>
<comment type="caution">
    <text evidence="2">The sequence shown here is derived from an EMBL/GenBank/DDBJ whole genome shotgun (WGS) entry which is preliminary data.</text>
</comment>
<feature type="transmembrane region" description="Helical" evidence="1">
    <location>
        <begin position="185"/>
        <end position="206"/>
    </location>
</feature>
<feature type="transmembrane region" description="Helical" evidence="1">
    <location>
        <begin position="89"/>
        <end position="109"/>
    </location>
</feature>
<keyword evidence="3" id="KW-1185">Reference proteome</keyword>
<name>A0ABV2CZE8_9SPHN</name>
<dbReference type="Pfam" id="PF04087">
    <property type="entry name" value="DUF389"/>
    <property type="match status" value="1"/>
</dbReference>
<evidence type="ECO:0000313" key="2">
    <source>
        <dbReference type="EMBL" id="MET1754979.1"/>
    </source>
</evidence>
<evidence type="ECO:0000313" key="3">
    <source>
        <dbReference type="Proteomes" id="UP001548713"/>
    </source>
</evidence>
<sequence>MAAKAGATDVQVSKAHDGDDQFEIIDLNIGNSRVEQLVAALEHISDVRITFAPRGVVALRPPSSEAAQQVVDVEPRSPLEVFLSGLQSVGSWTAFLSYAAAAGIVVWIGLFAETIYLLTAAMLIAPFASPAMNAALATARGDASLFGRSLLRYGAALAVCISTAFVLSMIMRQQIATQLMVDRSLISSVAVLLPLVAGAAGALNLCQSERSSLVTGAATGMLVAASLAPPAGLVGMGAAIGEWDIVKSAAFLLILQIAGINVAGAIVFRIYGVTPRGVRLSRGSRKARGALWSSTLAVLGALVVWQMSNPPELLRSSTAQRATQSARSVVDRIEGVQPVQVNASFTRADIPGQNTLLVTAYVQSSLDEERVRELTAAAIKRELSARYKAIPLVSVTVLKP</sequence>
<keyword evidence="1" id="KW-1133">Transmembrane helix</keyword>
<feature type="transmembrane region" description="Helical" evidence="1">
    <location>
        <begin position="289"/>
        <end position="308"/>
    </location>
</feature>
<feature type="transmembrane region" description="Helical" evidence="1">
    <location>
        <begin position="150"/>
        <end position="170"/>
    </location>
</feature>
<feature type="transmembrane region" description="Helical" evidence="1">
    <location>
        <begin position="213"/>
        <end position="239"/>
    </location>
</feature>
<dbReference type="InterPro" id="IPR005240">
    <property type="entry name" value="DUF389"/>
</dbReference>
<proteinExistence type="predicted"/>
<evidence type="ECO:0000256" key="1">
    <source>
        <dbReference type="SAM" id="Phobius"/>
    </source>
</evidence>
<keyword evidence="1" id="KW-0812">Transmembrane</keyword>